<dbReference type="EMBL" id="CAEZVV010000044">
    <property type="protein sequence ID" value="CAB4643699.1"/>
    <property type="molecule type" value="Genomic_DNA"/>
</dbReference>
<dbReference type="EMBL" id="CAEZSU010000281">
    <property type="protein sequence ID" value="CAB4567422.1"/>
    <property type="molecule type" value="Genomic_DNA"/>
</dbReference>
<evidence type="ECO:0000313" key="2">
    <source>
        <dbReference type="EMBL" id="CAB4567422.1"/>
    </source>
</evidence>
<reference evidence="2" key="1">
    <citation type="submission" date="2020-05" db="EMBL/GenBank/DDBJ databases">
        <authorList>
            <person name="Chiriac C."/>
            <person name="Salcher M."/>
            <person name="Ghai R."/>
            <person name="Kavagutti S V."/>
        </authorList>
    </citation>
    <scope>NUCLEOTIDE SEQUENCE</scope>
</reference>
<feature type="compositionally biased region" description="Polar residues" evidence="1">
    <location>
        <begin position="116"/>
        <end position="128"/>
    </location>
</feature>
<gene>
    <name evidence="2" type="ORF">UFOPK1495_01855</name>
    <name evidence="3" type="ORF">UFOPK2143_00863</name>
</gene>
<feature type="region of interest" description="Disordered" evidence="1">
    <location>
        <begin position="38"/>
        <end position="63"/>
    </location>
</feature>
<feature type="region of interest" description="Disordered" evidence="1">
    <location>
        <begin position="116"/>
        <end position="152"/>
    </location>
</feature>
<organism evidence="2">
    <name type="scientific">freshwater metagenome</name>
    <dbReference type="NCBI Taxonomy" id="449393"/>
    <lineage>
        <taxon>unclassified sequences</taxon>
        <taxon>metagenomes</taxon>
        <taxon>ecological metagenomes</taxon>
    </lineage>
</organism>
<sequence length="284" mass="30466">MPRLMAFSASLPSLGRPFTTKMPIIDATRPMVTTASGKIRPFTATPPPLMMVTPSSSSLSTPRPMAWNAETPRMIDATSVTAKDSKRSAAIPAQSPTLSPTLSAIVAGLRGSSSGIPASTLPTRSAPTSAALVKMPPPTRRNSASSEPPKPKPMRIEVEVFWNNITMTTVPRRPRPAVKRPATPPVRKATLRAALKSLRRAAAAVRTLPRTASHMPKKPIAAEKRQPMMKAAVRKMPDCRKDITSSPPMTLFPPTSRTGILLIAVEVRNTTTASGITMMPIVRN</sequence>
<feature type="compositionally biased region" description="Low complexity" evidence="1">
    <location>
        <begin position="50"/>
        <end position="63"/>
    </location>
</feature>
<accession>A0A6J6DTH9</accession>
<evidence type="ECO:0000313" key="3">
    <source>
        <dbReference type="EMBL" id="CAB4643699.1"/>
    </source>
</evidence>
<protein>
    <submittedName>
        <fullName evidence="2">Unannotated protein</fullName>
    </submittedName>
</protein>
<name>A0A6J6DTH9_9ZZZZ</name>
<evidence type="ECO:0000256" key="1">
    <source>
        <dbReference type="SAM" id="MobiDB-lite"/>
    </source>
</evidence>
<proteinExistence type="predicted"/>
<dbReference type="AlphaFoldDB" id="A0A6J6DTH9"/>